<accession>A0ABW6KBZ3</accession>
<sequence>MKLRSLFLGFVVGGVAAGIATLLSAPTSGKEARKNIMENSLEWKSQLADLNSTVLQLKETVLSASKEGKESLLTFVQDLKLLISDWKQDIQPHQIRLKEELDSIQSAVSELETQLKTDTK</sequence>
<keyword evidence="2" id="KW-1185">Reference proteome</keyword>
<comment type="caution">
    <text evidence="1">The sequence shown here is derived from an EMBL/GenBank/DDBJ whole genome shotgun (WGS) entry which is preliminary data.</text>
</comment>
<proteinExistence type="predicted"/>
<gene>
    <name evidence="1" type="ORF">ACFYKX_06395</name>
</gene>
<dbReference type="Proteomes" id="UP001601059">
    <property type="component" value="Unassembled WGS sequence"/>
</dbReference>
<dbReference type="PANTHER" id="PTHR35792:SF3">
    <property type="entry name" value="IG HYPOTHETICAL 17707"/>
    <property type="match status" value="1"/>
</dbReference>
<dbReference type="InterPro" id="IPR052928">
    <property type="entry name" value="Desiccation-related_membrane"/>
</dbReference>
<reference evidence="1 2" key="1">
    <citation type="submission" date="2024-08" db="EMBL/GenBank/DDBJ databases">
        <title>Two novel Cytobacillus novel species.</title>
        <authorList>
            <person name="Liu G."/>
        </authorList>
    </citation>
    <scope>NUCLEOTIDE SEQUENCE [LARGE SCALE GENOMIC DNA]</scope>
    <source>
        <strain evidence="1 2">FJAT-54145</strain>
    </source>
</reference>
<dbReference type="EMBL" id="JBIACK010000002">
    <property type="protein sequence ID" value="MFE8700232.1"/>
    <property type="molecule type" value="Genomic_DNA"/>
</dbReference>
<evidence type="ECO:0000313" key="1">
    <source>
        <dbReference type="EMBL" id="MFE8700232.1"/>
    </source>
</evidence>
<evidence type="ECO:0000313" key="2">
    <source>
        <dbReference type="Proteomes" id="UP001601059"/>
    </source>
</evidence>
<dbReference type="InterPro" id="IPR024623">
    <property type="entry name" value="YtxH"/>
</dbReference>
<dbReference type="RefSeq" id="WP_389359223.1">
    <property type="nucleotide sequence ID" value="NZ_JBIACK010000002.1"/>
</dbReference>
<dbReference type="Pfam" id="PF12732">
    <property type="entry name" value="YtxH"/>
    <property type="match status" value="1"/>
</dbReference>
<name>A0ABW6KBZ3_9BACI</name>
<organism evidence="1 2">
    <name type="scientific">Cytobacillus spartinae</name>
    <dbReference type="NCBI Taxonomy" id="3299023"/>
    <lineage>
        <taxon>Bacteria</taxon>
        <taxon>Bacillati</taxon>
        <taxon>Bacillota</taxon>
        <taxon>Bacilli</taxon>
        <taxon>Bacillales</taxon>
        <taxon>Bacillaceae</taxon>
        <taxon>Cytobacillus</taxon>
    </lineage>
</organism>
<protein>
    <submittedName>
        <fullName evidence="1">YtxH domain-containing protein</fullName>
    </submittedName>
</protein>
<dbReference type="PANTHER" id="PTHR35792">
    <property type="entry name" value="GENERAL STRESS PROTEIN"/>
    <property type="match status" value="1"/>
</dbReference>